<keyword evidence="3" id="KW-1185">Reference proteome</keyword>
<feature type="domain" description="Putative amidase" evidence="1">
    <location>
        <begin position="221"/>
        <end position="397"/>
    </location>
</feature>
<evidence type="ECO:0000313" key="3">
    <source>
        <dbReference type="Proteomes" id="UP001224418"/>
    </source>
</evidence>
<organism evidence="2 3">
    <name type="scientific">Hathewaya limosa</name>
    <name type="common">Clostridium limosum</name>
    <dbReference type="NCBI Taxonomy" id="1536"/>
    <lineage>
        <taxon>Bacteria</taxon>
        <taxon>Bacillati</taxon>
        <taxon>Bacillota</taxon>
        <taxon>Clostridia</taxon>
        <taxon>Eubacteriales</taxon>
        <taxon>Clostridiaceae</taxon>
        <taxon>Hathewaya</taxon>
    </lineage>
</organism>
<accession>A0ABU0JXJ5</accession>
<comment type="caution">
    <text evidence="2">The sequence shown here is derived from an EMBL/GenBank/DDBJ whole genome shotgun (WGS) entry which is preliminary data.</text>
</comment>
<protein>
    <recommendedName>
        <fullName evidence="1">Putative amidase domain-containing protein</fullName>
    </recommendedName>
</protein>
<gene>
    <name evidence="2" type="ORF">QOZ93_002643</name>
</gene>
<dbReference type="PANTHER" id="PTHR40032:SF1">
    <property type="entry name" value="EXPORTED PROTEIN"/>
    <property type="match status" value="1"/>
</dbReference>
<name>A0ABU0JXJ5_HATLI</name>
<reference evidence="2 3" key="1">
    <citation type="submission" date="2023-07" db="EMBL/GenBank/DDBJ databases">
        <title>Genomic Encyclopedia of Type Strains, Phase IV (KMG-IV): sequencing the most valuable type-strain genomes for metagenomic binning, comparative biology and taxonomic classification.</title>
        <authorList>
            <person name="Goeker M."/>
        </authorList>
    </citation>
    <scope>NUCLEOTIDE SEQUENCE [LARGE SCALE GENOMIC DNA]</scope>
    <source>
        <strain evidence="2 3">DSM 1400</strain>
    </source>
</reference>
<dbReference type="EMBL" id="JAUSWN010000033">
    <property type="protein sequence ID" value="MDQ0480893.1"/>
    <property type="molecule type" value="Genomic_DNA"/>
</dbReference>
<dbReference type="RefSeq" id="WP_307357166.1">
    <property type="nucleotide sequence ID" value="NZ_BAAACJ010000028.1"/>
</dbReference>
<sequence>MRKKFYFNLIVCLICFSLIPINPKIAYGFVMYNNENIPPNSKSEFYLYVKNLFDTKNKVFFTGDFSYFKTFYDSSQKYGLYSLEHEVKRFSYLRDWASERGIKFTEITSIPIIKKVEFSGGYTKIRVDEEYKIKYIYKDDHSPQENVFGISLLHHMKLKKQNDSWKIYTDYYLDCFEDALKAYNVNLKETKLPQPKTQKYDFTKFVKSELELPSEYNKGDYKRSQAIKYADRYCGVTWATSGANPKYNKKYKNYTGIGGNCTNYVSQCLGDKEGGDLRHGGGWYAIYKKYNFADCSAAWVNADAFKNHLIYSGKGRLLKRGSFETLVTPSDNNPNGFIGKVQPGDIIAYEKKHKTDHNAIVTALDSHGYPMINSHTVERYHVPFDLGWGDNGIYFHLIHMR</sequence>
<dbReference type="PANTHER" id="PTHR40032">
    <property type="entry name" value="EXPORTED PROTEIN-RELATED"/>
    <property type="match status" value="1"/>
</dbReference>
<dbReference type="InterPro" id="IPR024301">
    <property type="entry name" value="Amidase_6"/>
</dbReference>
<dbReference type="Proteomes" id="UP001224418">
    <property type="component" value="Unassembled WGS sequence"/>
</dbReference>
<dbReference type="Pfam" id="PF12671">
    <property type="entry name" value="Amidase_6"/>
    <property type="match status" value="1"/>
</dbReference>
<proteinExistence type="predicted"/>
<evidence type="ECO:0000259" key="1">
    <source>
        <dbReference type="Pfam" id="PF12671"/>
    </source>
</evidence>
<evidence type="ECO:0000313" key="2">
    <source>
        <dbReference type="EMBL" id="MDQ0480893.1"/>
    </source>
</evidence>